<dbReference type="InterPro" id="IPR020845">
    <property type="entry name" value="AMP-binding_CS"/>
</dbReference>
<evidence type="ECO:0000313" key="6">
    <source>
        <dbReference type="EMBL" id="SIR90136.1"/>
    </source>
</evidence>
<dbReference type="EMBL" id="FTNT01000003">
    <property type="protein sequence ID" value="SIR90136.1"/>
    <property type="molecule type" value="Genomic_DNA"/>
</dbReference>
<evidence type="ECO:0000256" key="2">
    <source>
        <dbReference type="ARBA" id="ARBA00022553"/>
    </source>
</evidence>
<dbReference type="AlphaFoldDB" id="A0A1N7EPZ8"/>
<dbReference type="PANTHER" id="PTHR43272">
    <property type="entry name" value="LONG-CHAIN-FATTY-ACID--COA LIGASE"/>
    <property type="match status" value="1"/>
</dbReference>
<evidence type="ECO:0000256" key="4">
    <source>
        <dbReference type="ARBA" id="ARBA00022840"/>
    </source>
</evidence>
<dbReference type="GO" id="GO:0016020">
    <property type="term" value="C:membrane"/>
    <property type="evidence" value="ECO:0007669"/>
    <property type="project" value="TreeGrafter"/>
</dbReference>
<evidence type="ECO:0000256" key="1">
    <source>
        <dbReference type="ARBA" id="ARBA00022450"/>
    </source>
</evidence>
<sequence>MVPGSLLPASAIDTAGADPAVVERVSAETSVSGIVSVLADGYGDRAAMAWRPGNARAWRTLTYAQLASRVDAVATSLVTRFGLGQGDTVAILGFTSPGYSIVDLAVTGPAGGVSVPLQTGASPSSWQQILEETAPRVLAVAAEHLPAVTGILAAMRRTTVEHLLIFDTEDVDVDDLDRRRREIEGTVAQLTTTLHDDLTHDVVAPVRRDRDPDALALLIYTSGSTGTPKGAMYRQSAVARMLRNGFGLAFSRDDPLRWVTLNFMPMSHVMGRTTLLQTLGNGGTAFFTAQSDLSQLLDDLAEVHPTQLQFVPRVWEMLYREYLADRARGADDATALSDLRTRYLGAGEVRAVTGSAPISPDVATFVGDLLGEPLIEGYGSTESGGVLLNGHITRPPVIAYRLRDVPELGYRSTDRPHPRGELLVKTTDIFAGYYRRPELTAEAFDEDGFYRTGDIVAEIAPDELRYLDRRNNVIKLSQGEFVTVSHAEAALVAPPVEQIYVYGNSSRPYLLAVVVPTAGAVVDAGGDDDILRARVNTALRDIGRDAGLSAVEIPREVIIERDPFSQHNGLLTNTAKLARPALKARYGNALEALYGELEAGRDDKLRLAREQASERPAEQTVIDVATALLDLAEGDIGPQSHFTDLGGDSLTAVTLGTELREIFDVEVPVGVITSPTTDMSGLAAFVAAPGGQRPTAASIHGDGETIRATDLTLDAFLDPSTIARASDLPPAPGEPRTVLVTGATGFLGRYLALDWLRRMDMSGGTVICLVRASDADAGRIRLDDAFDTGDDELLAEYHRLAGRHLRVVVADKSARHLGLDDDTWQELAETVDLIVDPAALVNHVLPYHELFGPNVVGTAELIELALTECVKPYVYVSTVGVATQIAPAEFVEDADIREISATRRLDHGYASGYGNSKWAGEVLLREAHEHLSLPVTVFRCDMILADDHDLGQLNLPDMFTRLLMSVLATGLAPRSFHELGPDGSPIPSHYDALPVDFLAAAINALVDDDGFSTYHAMNPHEDGVGLDRYVDWLIDDGAEITRVDDYDEWFTRFGEAITNLPDTQRRHSLLPLLDNYARPTSAVIGGIAPADRFRDAVRRAKVGRHKDIPHITPGIIANYARGLRHLGLT</sequence>
<dbReference type="CDD" id="cd05235">
    <property type="entry name" value="SDR_e1"/>
    <property type="match status" value="1"/>
</dbReference>
<dbReference type="Gene3D" id="1.10.1200.10">
    <property type="entry name" value="ACP-like"/>
    <property type="match status" value="1"/>
</dbReference>
<gene>
    <name evidence="6" type="ORF">SAMN05445060_1551</name>
</gene>
<keyword evidence="2" id="KW-0597">Phosphoprotein</keyword>
<dbReference type="PROSITE" id="PS00012">
    <property type="entry name" value="PHOSPHOPANTETHEINE"/>
    <property type="match status" value="1"/>
</dbReference>
<dbReference type="NCBIfam" id="TIGR01746">
    <property type="entry name" value="Thioester-redct"/>
    <property type="match status" value="1"/>
</dbReference>
<dbReference type="SUPFAM" id="SSF56801">
    <property type="entry name" value="Acetyl-CoA synthetase-like"/>
    <property type="match status" value="1"/>
</dbReference>
<reference evidence="6 7" key="1">
    <citation type="submission" date="2017-01" db="EMBL/GenBank/DDBJ databases">
        <authorList>
            <person name="Mah S.A."/>
            <person name="Swanson W.J."/>
            <person name="Moy G.W."/>
            <person name="Vacquier V.D."/>
        </authorList>
    </citation>
    <scope>NUCLEOTIDE SEQUENCE [LARGE SCALE GENOMIC DNA]</scope>
    <source>
        <strain evidence="6 7">CPCC 203464</strain>
    </source>
</reference>
<dbReference type="PANTHER" id="PTHR43272:SF33">
    <property type="entry name" value="AMP-BINDING DOMAIN-CONTAINING PROTEIN-RELATED"/>
    <property type="match status" value="1"/>
</dbReference>
<protein>
    <submittedName>
        <fullName evidence="6">Fatty acid CoA ligase FadD9</fullName>
    </submittedName>
</protein>
<dbReference type="InterPro" id="IPR006162">
    <property type="entry name" value="Ppantetheine_attach_site"/>
</dbReference>
<dbReference type="SMART" id="SM00823">
    <property type="entry name" value="PKS_PP"/>
    <property type="match status" value="1"/>
</dbReference>
<dbReference type="InterPro" id="IPR020806">
    <property type="entry name" value="PKS_PP-bd"/>
</dbReference>
<dbReference type="NCBIfam" id="NF041592">
    <property type="entry name" value="carboxyl_red"/>
    <property type="match status" value="1"/>
</dbReference>
<name>A0A1N7EPZ8_9NOCA</name>
<dbReference type="InterPro" id="IPR009081">
    <property type="entry name" value="PP-bd_ACP"/>
</dbReference>
<dbReference type="STRING" id="1344003.SAMN05445060_1551"/>
<organism evidence="6 7">
    <name type="scientific">Williamsia sterculiae</name>
    <dbReference type="NCBI Taxonomy" id="1344003"/>
    <lineage>
        <taxon>Bacteria</taxon>
        <taxon>Bacillati</taxon>
        <taxon>Actinomycetota</taxon>
        <taxon>Actinomycetes</taxon>
        <taxon>Mycobacteriales</taxon>
        <taxon>Nocardiaceae</taxon>
        <taxon>Williamsia</taxon>
    </lineage>
</organism>
<dbReference type="InterPro" id="IPR013120">
    <property type="entry name" value="FAR_NAD-bd"/>
</dbReference>
<dbReference type="Proteomes" id="UP000186218">
    <property type="component" value="Unassembled WGS sequence"/>
</dbReference>
<dbReference type="Gene3D" id="3.40.50.720">
    <property type="entry name" value="NAD(P)-binding Rossmann-like Domain"/>
    <property type="match status" value="1"/>
</dbReference>
<evidence type="ECO:0000259" key="5">
    <source>
        <dbReference type="PROSITE" id="PS50075"/>
    </source>
</evidence>
<dbReference type="SUPFAM" id="SSF47336">
    <property type="entry name" value="ACP-like"/>
    <property type="match status" value="1"/>
</dbReference>
<dbReference type="OrthoDB" id="2472181at2"/>
<dbReference type="Gene3D" id="3.40.50.12780">
    <property type="entry name" value="N-terminal domain of ligase-like"/>
    <property type="match status" value="1"/>
</dbReference>
<feature type="domain" description="Carrier" evidence="5">
    <location>
        <begin position="615"/>
        <end position="690"/>
    </location>
</feature>
<keyword evidence="3" id="KW-0547">Nucleotide-binding</keyword>
<dbReference type="InterPro" id="IPR042099">
    <property type="entry name" value="ANL_N_sf"/>
</dbReference>
<dbReference type="Pfam" id="PF07993">
    <property type="entry name" value="NAD_binding_4"/>
    <property type="match status" value="1"/>
</dbReference>
<dbReference type="InterPro" id="IPR010080">
    <property type="entry name" value="Thioester_reductase-like_dom"/>
</dbReference>
<dbReference type="PROSITE" id="PS00455">
    <property type="entry name" value="AMP_BINDING"/>
    <property type="match status" value="1"/>
</dbReference>
<dbReference type="InterPro" id="IPR000873">
    <property type="entry name" value="AMP-dep_synth/lig_dom"/>
</dbReference>
<keyword evidence="1" id="KW-0596">Phosphopantetheine</keyword>
<dbReference type="GO" id="GO:0031177">
    <property type="term" value="F:phosphopantetheine binding"/>
    <property type="evidence" value="ECO:0007669"/>
    <property type="project" value="InterPro"/>
</dbReference>
<dbReference type="InterPro" id="IPR046407">
    <property type="entry name" value="CAR"/>
</dbReference>
<dbReference type="PROSITE" id="PS50075">
    <property type="entry name" value="CARRIER"/>
    <property type="match status" value="1"/>
</dbReference>
<accession>A0A1N7EPZ8</accession>
<evidence type="ECO:0000256" key="3">
    <source>
        <dbReference type="ARBA" id="ARBA00022741"/>
    </source>
</evidence>
<dbReference type="Pfam" id="PF00501">
    <property type="entry name" value="AMP-binding"/>
    <property type="match status" value="1"/>
</dbReference>
<dbReference type="InterPro" id="IPR036291">
    <property type="entry name" value="NAD(P)-bd_dom_sf"/>
</dbReference>
<dbReference type="GO" id="GO:0050661">
    <property type="term" value="F:NADP binding"/>
    <property type="evidence" value="ECO:0007669"/>
    <property type="project" value="InterPro"/>
</dbReference>
<dbReference type="InterPro" id="IPR036736">
    <property type="entry name" value="ACP-like_sf"/>
</dbReference>
<keyword evidence="4" id="KW-0067">ATP-binding</keyword>
<dbReference type="Pfam" id="PF00550">
    <property type="entry name" value="PP-binding"/>
    <property type="match status" value="1"/>
</dbReference>
<dbReference type="SUPFAM" id="SSF51735">
    <property type="entry name" value="NAD(P)-binding Rossmann-fold domains"/>
    <property type="match status" value="1"/>
</dbReference>
<dbReference type="GO" id="GO:0016620">
    <property type="term" value="F:oxidoreductase activity, acting on the aldehyde or oxo group of donors, NAD or NADP as acceptor"/>
    <property type="evidence" value="ECO:0007669"/>
    <property type="project" value="InterPro"/>
</dbReference>
<keyword evidence="6" id="KW-0436">Ligase</keyword>
<evidence type="ECO:0000313" key="7">
    <source>
        <dbReference type="Proteomes" id="UP000186218"/>
    </source>
</evidence>
<dbReference type="GO" id="GO:0005524">
    <property type="term" value="F:ATP binding"/>
    <property type="evidence" value="ECO:0007669"/>
    <property type="project" value="UniProtKB-KW"/>
</dbReference>
<dbReference type="GO" id="GO:0004467">
    <property type="term" value="F:long-chain fatty acid-CoA ligase activity"/>
    <property type="evidence" value="ECO:0007669"/>
    <property type="project" value="TreeGrafter"/>
</dbReference>
<keyword evidence="7" id="KW-1185">Reference proteome</keyword>
<proteinExistence type="predicted"/>